<dbReference type="EMBL" id="JBFRHK010000009">
    <property type="protein sequence ID" value="MEX3746503.1"/>
    <property type="molecule type" value="Genomic_DNA"/>
</dbReference>
<evidence type="ECO:0000256" key="3">
    <source>
        <dbReference type="ARBA" id="ARBA00022553"/>
    </source>
</evidence>
<proteinExistence type="inferred from homology"/>
<protein>
    <recommendedName>
        <fullName evidence="5">D-alanyl carrier protein</fullName>
        <shortName evidence="5">DCP</shortName>
    </recommendedName>
    <alternativeName>
        <fullName evidence="5">D-alanine--poly(phosphoribitol) ligase subunit 2</fullName>
    </alternativeName>
</protein>
<dbReference type="Proteomes" id="UP001558534">
    <property type="component" value="Unassembled WGS sequence"/>
</dbReference>
<evidence type="ECO:0000313" key="7">
    <source>
        <dbReference type="EMBL" id="MEX3746503.1"/>
    </source>
</evidence>
<organism evidence="7 8">
    <name type="scientific">Lysinibacillus xylanilyticus</name>
    <dbReference type="NCBI Taxonomy" id="582475"/>
    <lineage>
        <taxon>Bacteria</taxon>
        <taxon>Bacillati</taxon>
        <taxon>Bacillota</taxon>
        <taxon>Bacilli</taxon>
        <taxon>Bacillales</taxon>
        <taxon>Bacillaceae</taxon>
        <taxon>Lysinibacillus</taxon>
    </lineage>
</organism>
<dbReference type="PROSITE" id="PS50075">
    <property type="entry name" value="CARRIER"/>
    <property type="match status" value="1"/>
</dbReference>
<dbReference type="NCBIfam" id="NF003464">
    <property type="entry name" value="PRK05087.1"/>
    <property type="match status" value="1"/>
</dbReference>
<keyword evidence="8" id="KW-1185">Reference proteome</keyword>
<dbReference type="SUPFAM" id="SSF47336">
    <property type="entry name" value="ACP-like"/>
    <property type="match status" value="1"/>
</dbReference>
<keyword evidence="3 5" id="KW-0597">Phosphoprotein</keyword>
<keyword evidence="2 5" id="KW-0963">Cytoplasm</keyword>
<dbReference type="GO" id="GO:0016874">
    <property type="term" value="F:ligase activity"/>
    <property type="evidence" value="ECO:0007669"/>
    <property type="project" value="UniProtKB-KW"/>
</dbReference>
<accession>A0ABV3W006</accession>
<comment type="subcellular location">
    <subcellularLocation>
        <location evidence="5">Cytoplasm</location>
    </subcellularLocation>
</comment>
<evidence type="ECO:0000256" key="1">
    <source>
        <dbReference type="ARBA" id="ARBA00022450"/>
    </source>
</evidence>
<sequence>MMDKQQVLEMLVELCEDDIVSENPDIDLFEEGLLDSFGTINLLVEIENRFDISVPITDFNREEWNTPNRIAAKLAERQ</sequence>
<name>A0ABV3W006_9BACI</name>
<dbReference type="InterPro" id="IPR036736">
    <property type="entry name" value="ACP-like_sf"/>
</dbReference>
<feature type="modified residue" description="O-(pantetheine 4'-phosphoryl)serine" evidence="5">
    <location>
        <position position="36"/>
    </location>
</feature>
<dbReference type="InterPro" id="IPR003230">
    <property type="entry name" value="DltC"/>
</dbReference>
<dbReference type="Pfam" id="PF00550">
    <property type="entry name" value="PP-binding"/>
    <property type="match status" value="1"/>
</dbReference>
<evidence type="ECO:0000256" key="2">
    <source>
        <dbReference type="ARBA" id="ARBA00022490"/>
    </source>
</evidence>
<dbReference type="InterPro" id="IPR009081">
    <property type="entry name" value="PP-bd_ACP"/>
</dbReference>
<dbReference type="Gene3D" id="1.10.1200.10">
    <property type="entry name" value="ACP-like"/>
    <property type="match status" value="1"/>
</dbReference>
<reference evidence="7 8" key="1">
    <citation type="submission" date="2024-07" db="EMBL/GenBank/DDBJ databases">
        <title>Characterization of a bacterium isolated from hydrolysated instant sea cucumber by whole-genome sequencing and metabolomics.</title>
        <authorList>
            <person name="Luo X."/>
            <person name="Zhang Z."/>
            <person name="Zheng Z."/>
            <person name="Zhang W."/>
            <person name="Ming T."/>
            <person name="Jiao L."/>
            <person name="Su X."/>
            <person name="Kong F."/>
            <person name="Xu J."/>
        </authorList>
    </citation>
    <scope>NUCLEOTIDE SEQUENCE [LARGE SCALE GENOMIC DNA]</scope>
    <source>
        <strain evidence="7 8">XL-2024</strain>
    </source>
</reference>
<dbReference type="HAMAP" id="MF_00565">
    <property type="entry name" value="DltC"/>
    <property type="match status" value="1"/>
</dbReference>
<keyword evidence="1 5" id="KW-0596">Phosphopantetheine</keyword>
<keyword evidence="7" id="KW-0436">Ligase</keyword>
<keyword evidence="4 5" id="KW-0961">Cell wall biogenesis/degradation</keyword>
<evidence type="ECO:0000256" key="5">
    <source>
        <dbReference type="HAMAP-Rule" id="MF_00565"/>
    </source>
</evidence>
<feature type="domain" description="Carrier" evidence="6">
    <location>
        <begin position="1"/>
        <end position="78"/>
    </location>
</feature>
<gene>
    <name evidence="5 7" type="primary">dltC</name>
    <name evidence="7" type="ORF">AB1300_15370</name>
</gene>
<dbReference type="NCBIfam" id="TIGR01688">
    <property type="entry name" value="dltC"/>
    <property type="match status" value="1"/>
</dbReference>
<comment type="function">
    <text evidence="5">Carrier protein involved in the D-alanylation of lipoteichoic acid (LTA). The loading of thioester-linked D-alanine onto DltC is catalyzed by D-alanine--D-alanyl carrier protein ligase DltA. The DltC-carried D-alanyl group is further transferred to cell membrane phosphatidylglycerol (PG) by forming an ester bond, probably catalyzed by DltD. D-alanylation of LTA plays an important role in modulating the properties of the cell wall in Gram-positive bacteria, influencing the net charge of the cell wall.</text>
</comment>
<comment type="PTM">
    <text evidence="5">4'-phosphopantetheine is transferred from CoA to a specific serine of apo-DCP.</text>
</comment>
<evidence type="ECO:0000256" key="4">
    <source>
        <dbReference type="ARBA" id="ARBA00023316"/>
    </source>
</evidence>
<comment type="pathway">
    <text evidence="5">Cell wall biogenesis; lipoteichoic acid biosynthesis.</text>
</comment>
<comment type="caution">
    <text evidence="7">The sequence shown here is derived from an EMBL/GenBank/DDBJ whole genome shotgun (WGS) entry which is preliminary data.</text>
</comment>
<comment type="similarity">
    <text evidence="5">Belongs to the DltC family.</text>
</comment>
<evidence type="ECO:0000259" key="6">
    <source>
        <dbReference type="PROSITE" id="PS50075"/>
    </source>
</evidence>
<evidence type="ECO:0000313" key="8">
    <source>
        <dbReference type="Proteomes" id="UP001558534"/>
    </source>
</evidence>